<dbReference type="GO" id="GO:0008198">
    <property type="term" value="F:ferrous iron binding"/>
    <property type="evidence" value="ECO:0007669"/>
    <property type="project" value="TreeGrafter"/>
</dbReference>
<evidence type="ECO:0000259" key="6">
    <source>
        <dbReference type="Pfam" id="PF13532"/>
    </source>
</evidence>
<dbReference type="InterPro" id="IPR037151">
    <property type="entry name" value="AlkB-like_sf"/>
</dbReference>
<dbReference type="Pfam" id="PF13532">
    <property type="entry name" value="2OG-FeII_Oxy_2"/>
    <property type="match status" value="1"/>
</dbReference>
<evidence type="ECO:0000256" key="4">
    <source>
        <dbReference type="ARBA" id="ARBA00023004"/>
    </source>
</evidence>
<feature type="binding site" evidence="5">
    <location>
        <position position="201"/>
    </location>
    <ligand>
        <name>Fe cation</name>
        <dbReference type="ChEBI" id="CHEBI:24875"/>
        <note>catalytic</note>
    </ligand>
</feature>
<dbReference type="PANTHER" id="PTHR16557">
    <property type="entry name" value="ALKYLATED DNA REPAIR PROTEIN ALKB-RELATED"/>
    <property type="match status" value="1"/>
</dbReference>
<keyword evidence="1 5" id="KW-0479">Metal-binding</keyword>
<organism evidence="7 8">
    <name type="scientific">Rhamnusium bicolor</name>
    <dbReference type="NCBI Taxonomy" id="1586634"/>
    <lineage>
        <taxon>Eukaryota</taxon>
        <taxon>Metazoa</taxon>
        <taxon>Ecdysozoa</taxon>
        <taxon>Arthropoda</taxon>
        <taxon>Hexapoda</taxon>
        <taxon>Insecta</taxon>
        <taxon>Pterygota</taxon>
        <taxon>Neoptera</taxon>
        <taxon>Endopterygota</taxon>
        <taxon>Coleoptera</taxon>
        <taxon>Polyphaga</taxon>
        <taxon>Cucujiformia</taxon>
        <taxon>Chrysomeloidea</taxon>
        <taxon>Cerambycidae</taxon>
        <taxon>Lepturinae</taxon>
        <taxon>Rhagiini</taxon>
        <taxon>Rhamnusium</taxon>
    </lineage>
</organism>
<proteinExistence type="predicted"/>
<accession>A0AAV8XWF0</accession>
<comment type="cofactor">
    <cofactor evidence="5">
        <name>Fe(2+)</name>
        <dbReference type="ChEBI" id="CHEBI:29033"/>
    </cofactor>
    <text evidence="5">Binds 1 Fe(2+) ion per subunit.</text>
</comment>
<keyword evidence="8" id="KW-1185">Reference proteome</keyword>
<gene>
    <name evidence="7" type="ORF">NQ314_010161</name>
</gene>
<dbReference type="AlphaFoldDB" id="A0AAV8XWF0"/>
<evidence type="ECO:0000256" key="1">
    <source>
        <dbReference type="ARBA" id="ARBA00022723"/>
    </source>
</evidence>
<dbReference type="Gene3D" id="2.60.120.590">
    <property type="entry name" value="Alpha-ketoglutarate-dependent dioxygenase AlkB-like"/>
    <property type="match status" value="1"/>
</dbReference>
<dbReference type="GO" id="GO:0035513">
    <property type="term" value="P:oxidative RNA demethylation"/>
    <property type="evidence" value="ECO:0007669"/>
    <property type="project" value="TreeGrafter"/>
</dbReference>
<keyword evidence="4 5" id="KW-0408">Iron</keyword>
<reference evidence="7" key="1">
    <citation type="journal article" date="2023" name="Insect Mol. Biol.">
        <title>Genome sequencing provides insights into the evolution of gene families encoding plant cell wall-degrading enzymes in longhorned beetles.</title>
        <authorList>
            <person name="Shin N.R."/>
            <person name="Okamura Y."/>
            <person name="Kirsch R."/>
            <person name="Pauchet Y."/>
        </authorList>
    </citation>
    <scope>NUCLEOTIDE SEQUENCE</scope>
    <source>
        <strain evidence="7">RBIC_L_NR</strain>
    </source>
</reference>
<dbReference type="GO" id="GO:0035516">
    <property type="term" value="F:broad specificity oxidative DNA demethylase activity"/>
    <property type="evidence" value="ECO:0007669"/>
    <property type="project" value="TreeGrafter"/>
</dbReference>
<comment type="caution">
    <text evidence="7">The sequence shown here is derived from an EMBL/GenBank/DDBJ whole genome shotgun (WGS) entry which is preliminary data.</text>
</comment>
<keyword evidence="2" id="KW-0223">Dioxygenase</keyword>
<dbReference type="InterPro" id="IPR004574">
    <property type="entry name" value="Alkb"/>
</dbReference>
<dbReference type="GO" id="GO:0005634">
    <property type="term" value="C:nucleus"/>
    <property type="evidence" value="ECO:0007669"/>
    <property type="project" value="TreeGrafter"/>
</dbReference>
<dbReference type="SUPFAM" id="SSF51197">
    <property type="entry name" value="Clavaminate synthase-like"/>
    <property type="match status" value="1"/>
</dbReference>
<evidence type="ECO:0000256" key="5">
    <source>
        <dbReference type="PIRSR" id="PIRSR604574-2"/>
    </source>
</evidence>
<keyword evidence="3" id="KW-0560">Oxidoreductase</keyword>
<evidence type="ECO:0000256" key="3">
    <source>
        <dbReference type="ARBA" id="ARBA00023002"/>
    </source>
</evidence>
<sequence>MFKESFKYYKSKNPPPKLDKVFDLNKDSDLKEFQIKKIELKREEKKKFFGLKPFNTWEVFEVAERPGLIFIKNPFTSIGQRYWAVRCLRDYSKKPNKANIDALNLVPESKEWWDMCQNNNNVLLLNKLRWVTLGYHHNWDTKVANLEMDCWGKSKKIFIRGFGQTAIFLLGGKTKEEKPIPVFLRSGDIVIMSKESRLAYHGVPKILQMDSRYWDPINESDISYINKEYKEVVNICKDDESWKPFGDYLTYSRININVRQVLNRGQKRLSNDESENIT</sequence>
<dbReference type="GO" id="GO:0035515">
    <property type="term" value="F:oxidative RNA demethylase activity"/>
    <property type="evidence" value="ECO:0007669"/>
    <property type="project" value="TreeGrafter"/>
</dbReference>
<dbReference type="InterPro" id="IPR027450">
    <property type="entry name" value="AlkB-like"/>
</dbReference>
<evidence type="ECO:0000313" key="7">
    <source>
        <dbReference type="EMBL" id="KAJ8942088.1"/>
    </source>
</evidence>
<dbReference type="Proteomes" id="UP001162156">
    <property type="component" value="Unassembled WGS sequence"/>
</dbReference>
<dbReference type="PANTHER" id="PTHR16557:SF2">
    <property type="entry name" value="NUCLEIC ACID DIOXYGENASE ALKBH1"/>
    <property type="match status" value="1"/>
</dbReference>
<feature type="domain" description="Alpha-ketoglutarate-dependent dioxygenase AlkB-like" evidence="6">
    <location>
        <begin position="162"/>
        <end position="259"/>
    </location>
</feature>
<protein>
    <recommendedName>
        <fullName evidence="6">Alpha-ketoglutarate-dependent dioxygenase AlkB-like domain-containing protein</fullName>
    </recommendedName>
</protein>
<dbReference type="GO" id="GO:0005737">
    <property type="term" value="C:cytoplasm"/>
    <property type="evidence" value="ECO:0007669"/>
    <property type="project" value="TreeGrafter"/>
</dbReference>
<name>A0AAV8XWF0_9CUCU</name>
<evidence type="ECO:0000256" key="2">
    <source>
        <dbReference type="ARBA" id="ARBA00022964"/>
    </source>
</evidence>
<dbReference type="EMBL" id="JANEYF010002805">
    <property type="protein sequence ID" value="KAJ8942088.1"/>
    <property type="molecule type" value="Genomic_DNA"/>
</dbReference>
<evidence type="ECO:0000313" key="8">
    <source>
        <dbReference type="Proteomes" id="UP001162156"/>
    </source>
</evidence>